<evidence type="ECO:0000313" key="2">
    <source>
        <dbReference type="Proteomes" id="UP000252405"/>
    </source>
</evidence>
<gene>
    <name evidence="1" type="ORF">DU505_00625</name>
</gene>
<dbReference type="EMBL" id="QPII01000001">
    <property type="protein sequence ID" value="RCV91616.1"/>
    <property type="molecule type" value="Genomic_DNA"/>
</dbReference>
<dbReference type="AlphaFoldDB" id="A0A368U542"/>
<keyword evidence="2" id="KW-1185">Reference proteome</keyword>
<reference evidence="1 2" key="1">
    <citation type="submission" date="2018-07" db="EMBL/GenBank/DDBJ databases">
        <title>Halomonas montanilacus sp. nov., isolated from Lake Pengyan on Tibetan Plateau.</title>
        <authorList>
            <person name="Lu H."/>
            <person name="Xing P."/>
            <person name="Wu Q."/>
        </authorList>
    </citation>
    <scope>NUCLEOTIDE SEQUENCE [LARGE SCALE GENOMIC DNA]</scope>
    <source>
        <strain evidence="1 2">PYC7W</strain>
    </source>
</reference>
<evidence type="ECO:0000313" key="1">
    <source>
        <dbReference type="EMBL" id="RCV91616.1"/>
    </source>
</evidence>
<dbReference type="Proteomes" id="UP000252405">
    <property type="component" value="Unassembled WGS sequence"/>
</dbReference>
<sequence>MKVQQLLEEGGFLAQDEASNQTLVVRQPGNPIAKPVDSQDMANQLFVDLTEMGEDVSPEAIDKALAIIKTKVKHFGKKARVYCTVGYGEHRLKRVVDLRHEDGALAVLENGQVRIAYDGEKSVMLRRPGMAAFPMPANEPDPELDGLNPLVDLINAPEEEKYLLLAWMAFVLSHPLDPMVSQVFLVLLGGQGSGKSAFCKWVLRKFVDPSKMSVMALPRNIDDLAVAASYTYMPIIDNVRNLSRAYSDRFCKMSTGGEVLKRKLYTDGDPHVSTLQTCLVINGIVNPVTEPDLSSRCLFVHLEALDADRRMSETGMDDYLTEHEGTIFRALLELAAQALNVVDSVEPQRPLRMLEFSRWLAACEQVMGLDAGYLEDAYANNQASAYESSIGEQPLANGLYNFALLYCVDQPWVGTCGELLPLLEELVSDRDIRAHFHQWPHNPESLGRRFTQHAASLDALGVKLERLPRSRTRQVKISLKDDYPRLAELAQA</sequence>
<evidence type="ECO:0008006" key="3">
    <source>
        <dbReference type="Google" id="ProtNLM"/>
    </source>
</evidence>
<accession>A0A368U542</accession>
<protein>
    <recommendedName>
        <fullName evidence="3">ATP-binding protein</fullName>
    </recommendedName>
</protein>
<name>A0A368U542_9GAMM</name>
<proteinExistence type="predicted"/>
<comment type="caution">
    <text evidence="1">The sequence shown here is derived from an EMBL/GenBank/DDBJ whole genome shotgun (WGS) entry which is preliminary data.</text>
</comment>
<organism evidence="1 2">
    <name type="scientific">Billgrantia montanilacus</name>
    <dbReference type="NCBI Taxonomy" id="2282305"/>
    <lineage>
        <taxon>Bacteria</taxon>
        <taxon>Pseudomonadati</taxon>
        <taxon>Pseudomonadota</taxon>
        <taxon>Gammaproteobacteria</taxon>
        <taxon>Oceanospirillales</taxon>
        <taxon>Halomonadaceae</taxon>
        <taxon>Billgrantia</taxon>
    </lineage>
</organism>